<keyword evidence="7" id="KW-1185">Reference proteome</keyword>
<evidence type="ECO:0000313" key="7">
    <source>
        <dbReference type="Proteomes" id="UP001153712"/>
    </source>
</evidence>
<evidence type="ECO:0000256" key="4">
    <source>
        <dbReference type="RuleBase" id="RU003718"/>
    </source>
</evidence>
<keyword evidence="5" id="KW-1133">Transmembrane helix</keyword>
<dbReference type="Pfam" id="PF00201">
    <property type="entry name" value="UDPGT"/>
    <property type="match status" value="1"/>
</dbReference>
<feature type="transmembrane region" description="Helical" evidence="5">
    <location>
        <begin position="481"/>
        <end position="501"/>
    </location>
</feature>
<dbReference type="Proteomes" id="UP001153712">
    <property type="component" value="Chromosome 1"/>
</dbReference>
<keyword evidence="5" id="KW-0472">Membrane</keyword>
<keyword evidence="2 4" id="KW-0328">Glycosyltransferase</keyword>
<dbReference type="FunFam" id="3.40.50.2000:FF:000050">
    <property type="entry name" value="UDP-glucuronosyltransferase"/>
    <property type="match status" value="1"/>
</dbReference>
<accession>A0A9N9TGY4</accession>
<dbReference type="SUPFAM" id="SSF53756">
    <property type="entry name" value="UDP-Glycosyltransferase/glycogen phosphorylase"/>
    <property type="match status" value="1"/>
</dbReference>
<dbReference type="InterPro" id="IPR035595">
    <property type="entry name" value="UDP_glycos_trans_CS"/>
</dbReference>
<evidence type="ECO:0000256" key="1">
    <source>
        <dbReference type="ARBA" id="ARBA00009995"/>
    </source>
</evidence>
<gene>
    <name evidence="6" type="ORF">PHYEVI_LOCUS1070</name>
</gene>
<dbReference type="Gene3D" id="3.40.50.2000">
    <property type="entry name" value="Glycogen Phosphorylase B"/>
    <property type="match status" value="1"/>
</dbReference>
<sequence>MLVNLKPITLLFAGILIANCDCYRILGVFPFASPSHYFLGNELMKGLAEARHDVTIATVFHEKSPPSNGKYRQIVMDDLLTLQKALFEPIANVSSGSSVSMQNPFKMATTFPRITINITESTISHPKFQRLVTSGERFDVLIVTQFNLEAVKALAPLMGAHLVLFNNNAMHSWMGHFVGIPVLPSINPEIIMGYTGQMNYRQRLLNTVVRMLFSGINYLYDGVQVDLARKYISKDVDLVETQYNVALVLSNSHSSLNRAQSSVPVIKDIAGFHVKPPKKLPDGIKKYLDEAENGAIYFSMGSNIRGADLPMAIKQGLMNAFAKRKERILWKFEEDDLPGKPENVRIEKWLPQSDILAHPNVKLFITHGGFLSTIETVYHGVPTVAIPVMGDQLMNARVAQADGYAFVLDFQALNEESISHAIEEVLTNDKYKNNAKYRSEIFHDRPMKPLEEAIYWVEYIVRHKGAPHLRVDYLNLRWYEYYLLDVFATFIVAAVVVFYIFKKILVLIFRSCCGKRSKKLKKQ</sequence>
<evidence type="ECO:0000256" key="5">
    <source>
        <dbReference type="RuleBase" id="RU362059"/>
    </source>
</evidence>
<dbReference type="OrthoDB" id="5835829at2759"/>
<protein>
    <recommendedName>
        <fullName evidence="5">UDP-glucuronosyltransferase</fullName>
        <ecNumber evidence="5">2.4.1.17</ecNumber>
    </recommendedName>
</protein>
<dbReference type="AlphaFoldDB" id="A0A9N9TGY4"/>
<dbReference type="GO" id="GO:0016020">
    <property type="term" value="C:membrane"/>
    <property type="evidence" value="ECO:0007669"/>
    <property type="project" value="UniProtKB-SubCell"/>
</dbReference>
<organism evidence="6 7">
    <name type="scientific">Phyllotreta striolata</name>
    <name type="common">Striped flea beetle</name>
    <name type="synonym">Crioceris striolata</name>
    <dbReference type="NCBI Taxonomy" id="444603"/>
    <lineage>
        <taxon>Eukaryota</taxon>
        <taxon>Metazoa</taxon>
        <taxon>Ecdysozoa</taxon>
        <taxon>Arthropoda</taxon>
        <taxon>Hexapoda</taxon>
        <taxon>Insecta</taxon>
        <taxon>Pterygota</taxon>
        <taxon>Neoptera</taxon>
        <taxon>Endopterygota</taxon>
        <taxon>Coleoptera</taxon>
        <taxon>Polyphaga</taxon>
        <taxon>Cucujiformia</taxon>
        <taxon>Chrysomeloidea</taxon>
        <taxon>Chrysomelidae</taxon>
        <taxon>Galerucinae</taxon>
        <taxon>Alticini</taxon>
        <taxon>Phyllotreta</taxon>
    </lineage>
</organism>
<comment type="subcellular location">
    <subcellularLocation>
        <location evidence="5">Membrane</location>
        <topology evidence="5">Single-pass membrane protein</topology>
    </subcellularLocation>
</comment>
<evidence type="ECO:0000313" key="6">
    <source>
        <dbReference type="EMBL" id="CAG9854609.1"/>
    </source>
</evidence>
<reference evidence="6" key="1">
    <citation type="submission" date="2022-01" db="EMBL/GenBank/DDBJ databases">
        <authorList>
            <person name="King R."/>
        </authorList>
    </citation>
    <scope>NUCLEOTIDE SEQUENCE</scope>
</reference>
<comment type="catalytic activity">
    <reaction evidence="5">
        <text>glucuronate acceptor + UDP-alpha-D-glucuronate = acceptor beta-D-glucuronoside + UDP + H(+)</text>
        <dbReference type="Rhea" id="RHEA:21032"/>
        <dbReference type="ChEBI" id="CHEBI:15378"/>
        <dbReference type="ChEBI" id="CHEBI:58052"/>
        <dbReference type="ChEBI" id="CHEBI:58223"/>
        <dbReference type="ChEBI" id="CHEBI:132367"/>
        <dbReference type="ChEBI" id="CHEBI:132368"/>
        <dbReference type="EC" id="2.4.1.17"/>
    </reaction>
</comment>
<name>A0A9N9TGY4_PHYSR</name>
<proteinExistence type="inferred from homology"/>
<dbReference type="PANTHER" id="PTHR48043">
    <property type="entry name" value="EG:EG0003.4 PROTEIN-RELATED"/>
    <property type="match status" value="1"/>
</dbReference>
<evidence type="ECO:0000256" key="2">
    <source>
        <dbReference type="ARBA" id="ARBA00022676"/>
    </source>
</evidence>
<dbReference type="EMBL" id="OU900094">
    <property type="protein sequence ID" value="CAG9854609.1"/>
    <property type="molecule type" value="Genomic_DNA"/>
</dbReference>
<dbReference type="GO" id="GO:0015020">
    <property type="term" value="F:glucuronosyltransferase activity"/>
    <property type="evidence" value="ECO:0007669"/>
    <property type="project" value="UniProtKB-EC"/>
</dbReference>
<dbReference type="CDD" id="cd03784">
    <property type="entry name" value="GT1_Gtf-like"/>
    <property type="match status" value="1"/>
</dbReference>
<evidence type="ECO:0000256" key="3">
    <source>
        <dbReference type="ARBA" id="ARBA00022679"/>
    </source>
</evidence>
<comment type="similarity">
    <text evidence="1 4">Belongs to the UDP-glycosyltransferase family.</text>
</comment>
<keyword evidence="3 4" id="KW-0808">Transferase</keyword>
<dbReference type="PANTHER" id="PTHR48043:SF159">
    <property type="entry name" value="EG:EG0003.4 PROTEIN-RELATED"/>
    <property type="match status" value="1"/>
</dbReference>
<dbReference type="InterPro" id="IPR050271">
    <property type="entry name" value="UDP-glycosyltransferase"/>
</dbReference>
<dbReference type="EC" id="2.4.1.17" evidence="5"/>
<dbReference type="PROSITE" id="PS00375">
    <property type="entry name" value="UDPGT"/>
    <property type="match status" value="1"/>
</dbReference>
<keyword evidence="5" id="KW-0812">Transmembrane</keyword>
<dbReference type="InterPro" id="IPR002213">
    <property type="entry name" value="UDP_glucos_trans"/>
</dbReference>